<dbReference type="EMBL" id="CAJNIZ010043235">
    <property type="protein sequence ID" value="CAE7654545.1"/>
    <property type="molecule type" value="Genomic_DNA"/>
</dbReference>
<name>A0A812W289_SYMPI</name>
<keyword evidence="2" id="KW-1185">Reference proteome</keyword>
<accession>A0A812W289</accession>
<reference evidence="1" key="1">
    <citation type="submission" date="2021-02" db="EMBL/GenBank/DDBJ databases">
        <authorList>
            <person name="Dougan E. K."/>
            <person name="Rhodes N."/>
            <person name="Thang M."/>
            <person name="Chan C."/>
        </authorList>
    </citation>
    <scope>NUCLEOTIDE SEQUENCE</scope>
</reference>
<organism evidence="1 2">
    <name type="scientific">Symbiodinium pilosum</name>
    <name type="common">Dinoflagellate</name>
    <dbReference type="NCBI Taxonomy" id="2952"/>
    <lineage>
        <taxon>Eukaryota</taxon>
        <taxon>Sar</taxon>
        <taxon>Alveolata</taxon>
        <taxon>Dinophyceae</taxon>
        <taxon>Suessiales</taxon>
        <taxon>Symbiodiniaceae</taxon>
        <taxon>Symbiodinium</taxon>
    </lineage>
</organism>
<comment type="caution">
    <text evidence="1">The sequence shown here is derived from an EMBL/GenBank/DDBJ whole genome shotgun (WGS) entry which is preliminary data.</text>
</comment>
<protein>
    <submittedName>
        <fullName evidence="1">Uncharacterized protein</fullName>
    </submittedName>
</protein>
<proteinExistence type="predicted"/>
<dbReference type="AlphaFoldDB" id="A0A812W289"/>
<sequence length="320" mass="35587">MPGGYQSVHPIEEGKFVIKQEGSRFAAYLVPSNLPAMPSDLSPFRMYNAEEVKKHMMDIHNKAQLQDLCDKTGVRPEQRTKKSSVAQCLADELVRELDLSTAIEEAQALESAGKLKEATAAFGAALAIRGDVLLKALAAVCFVKNSLQQGSSARLHGKEPEVLLREILVEAKAAPTRSRALEGQVLQTLSEVLFAKPDKDAAAIDHAMEVRQEAREMIVEGTVEALDWKRAKAEEFAAAAAKNEADHRRLDENMLLQRLRQMGAREEDADYINELFEAWHHHGENGEEELELSVHEFLQRFLEIARRLPGKQCGGEKLNA</sequence>
<gene>
    <name evidence="1" type="ORF">SPIL2461_LOCUS17545</name>
</gene>
<evidence type="ECO:0000313" key="2">
    <source>
        <dbReference type="Proteomes" id="UP000649617"/>
    </source>
</evidence>
<dbReference type="OrthoDB" id="432577at2759"/>
<dbReference type="Proteomes" id="UP000649617">
    <property type="component" value="Unassembled WGS sequence"/>
</dbReference>
<evidence type="ECO:0000313" key="1">
    <source>
        <dbReference type="EMBL" id="CAE7654545.1"/>
    </source>
</evidence>